<keyword evidence="3" id="KW-1185">Reference proteome</keyword>
<evidence type="ECO:0000256" key="1">
    <source>
        <dbReference type="ARBA" id="ARBA00001954"/>
    </source>
</evidence>
<name>A0A4Q5M652_9BACT</name>
<dbReference type="Pfam" id="PF05721">
    <property type="entry name" value="PhyH"/>
    <property type="match status" value="1"/>
</dbReference>
<dbReference type="PANTHER" id="PTHR20883:SF48">
    <property type="entry name" value="ECTOINE DIOXYGENASE"/>
    <property type="match status" value="1"/>
</dbReference>
<evidence type="ECO:0000313" key="2">
    <source>
        <dbReference type="EMBL" id="RYU97427.1"/>
    </source>
</evidence>
<accession>A0A4Q5M652</accession>
<dbReference type="GO" id="GO:0005506">
    <property type="term" value="F:iron ion binding"/>
    <property type="evidence" value="ECO:0007669"/>
    <property type="project" value="UniProtKB-ARBA"/>
</dbReference>
<dbReference type="PANTHER" id="PTHR20883">
    <property type="entry name" value="PHYTANOYL-COA DIOXYGENASE DOMAIN CONTAINING 1"/>
    <property type="match status" value="1"/>
</dbReference>
<comment type="caution">
    <text evidence="2">The sequence shown here is derived from an EMBL/GenBank/DDBJ whole genome shotgun (WGS) entry which is preliminary data.</text>
</comment>
<dbReference type="OrthoDB" id="976214at2"/>
<reference evidence="2 3" key="1">
    <citation type="submission" date="2019-02" db="EMBL/GenBank/DDBJ databases">
        <title>Bacterial novel species Emticicia sp. 17J42-9 isolated from soil.</title>
        <authorList>
            <person name="Jung H.-Y."/>
        </authorList>
    </citation>
    <scope>NUCLEOTIDE SEQUENCE [LARGE SCALE GENOMIC DNA]</scope>
    <source>
        <strain evidence="2 3">17J42-9</strain>
    </source>
</reference>
<keyword evidence="2" id="KW-0560">Oxidoreductase</keyword>
<protein>
    <submittedName>
        <fullName evidence="2">Phytanoyl-CoA dioxygenase</fullName>
    </submittedName>
</protein>
<gene>
    <name evidence="2" type="ORF">EWM59_01685</name>
</gene>
<dbReference type="Gene3D" id="2.60.120.620">
    <property type="entry name" value="q2cbj1_9rhob like domain"/>
    <property type="match status" value="1"/>
</dbReference>
<organism evidence="2 3">
    <name type="scientific">Emticicia agri</name>
    <dbReference type="NCBI Taxonomy" id="2492393"/>
    <lineage>
        <taxon>Bacteria</taxon>
        <taxon>Pseudomonadati</taxon>
        <taxon>Bacteroidota</taxon>
        <taxon>Cytophagia</taxon>
        <taxon>Cytophagales</taxon>
        <taxon>Leadbetterellaceae</taxon>
        <taxon>Emticicia</taxon>
    </lineage>
</organism>
<proteinExistence type="predicted"/>
<dbReference type="InterPro" id="IPR008775">
    <property type="entry name" value="Phytyl_CoA_dOase-like"/>
</dbReference>
<evidence type="ECO:0000313" key="3">
    <source>
        <dbReference type="Proteomes" id="UP000293162"/>
    </source>
</evidence>
<dbReference type="SUPFAM" id="SSF51197">
    <property type="entry name" value="Clavaminate synthase-like"/>
    <property type="match status" value="1"/>
</dbReference>
<dbReference type="AlphaFoldDB" id="A0A4Q5M652"/>
<dbReference type="EMBL" id="SEWF01000002">
    <property type="protein sequence ID" value="RYU97427.1"/>
    <property type="molecule type" value="Genomic_DNA"/>
</dbReference>
<dbReference type="GO" id="GO:0016706">
    <property type="term" value="F:2-oxoglutarate-dependent dioxygenase activity"/>
    <property type="evidence" value="ECO:0007669"/>
    <property type="project" value="UniProtKB-ARBA"/>
</dbReference>
<comment type="cofactor">
    <cofactor evidence="1">
        <name>Fe(2+)</name>
        <dbReference type="ChEBI" id="CHEBI:29033"/>
    </cofactor>
</comment>
<keyword evidence="2" id="KW-0223">Dioxygenase</keyword>
<sequence>MVTMKEQFNKDGYIILKNFFSKEEINQIYTEARKLFALQIQRVLGKSVDIDNKDEFEQAMFDLFEADFNTFVNTGKQAQHLISLHRLGTESKLINLLKSLGYDFPMIGVRPAMQFNSRYLSKGGSHWKLGAHQDWRTGQGSLDSIVMWFPMVDCGEALGSLQILPGSHKDGLLKADTSGYLGSIQEDLPEDAYIQTEFEVGDLLVFSAFLVHRSGNNVTNNIRWSIQLRYNNMAEPTFQERGFPMPYIYKPEADLVTPDFPKKQQLETVFS</sequence>
<dbReference type="Proteomes" id="UP000293162">
    <property type="component" value="Unassembled WGS sequence"/>
</dbReference>